<comment type="similarity">
    <text evidence="1">Belongs to the GSP E family.</text>
</comment>
<evidence type="ECO:0000256" key="1">
    <source>
        <dbReference type="ARBA" id="ARBA00006611"/>
    </source>
</evidence>
<dbReference type="PANTHER" id="PTHR30486:SF6">
    <property type="entry name" value="TYPE IV PILUS RETRACTATION ATPASE PILT"/>
    <property type="match status" value="1"/>
</dbReference>
<dbReference type="InterPro" id="IPR050921">
    <property type="entry name" value="T4SS_GSP_E_ATPase"/>
</dbReference>
<sequence>PFHPNRVHLFYTKGDQGTAQVTAKDMLESCLRMKPDRVLLSEIRSDEAYYYLRNVNTGHPGSLTTIHADSALLSFTQLMLILKDTRSAGAMTNSELYSLLHSLVDVVAHFKFDAEKRQRVCTGIYFDPYRKRMAIRG</sequence>
<evidence type="ECO:0000313" key="3">
    <source>
        <dbReference type="EMBL" id="GAI32678.1"/>
    </source>
</evidence>
<dbReference type="InterPro" id="IPR001482">
    <property type="entry name" value="T2SS/T4SS_dom"/>
</dbReference>
<dbReference type="Gene3D" id="3.40.50.300">
    <property type="entry name" value="P-loop containing nucleotide triphosphate hydrolases"/>
    <property type="match status" value="1"/>
</dbReference>
<reference evidence="3" key="1">
    <citation type="journal article" date="2014" name="Front. Microbiol.">
        <title>High frequency of phylogenetically diverse reductive dehalogenase-homologous genes in deep subseafloor sedimentary metagenomes.</title>
        <authorList>
            <person name="Kawai M."/>
            <person name="Futagami T."/>
            <person name="Toyoda A."/>
            <person name="Takaki Y."/>
            <person name="Nishi S."/>
            <person name="Hori S."/>
            <person name="Arai W."/>
            <person name="Tsubouchi T."/>
            <person name="Morono Y."/>
            <person name="Uchiyama I."/>
            <person name="Ito T."/>
            <person name="Fujiyama A."/>
            <person name="Inagaki F."/>
            <person name="Takami H."/>
        </authorList>
    </citation>
    <scope>NUCLEOTIDE SEQUENCE</scope>
    <source>
        <strain evidence="3">Expedition CK06-06</strain>
    </source>
</reference>
<organism evidence="3">
    <name type="scientific">marine sediment metagenome</name>
    <dbReference type="NCBI Taxonomy" id="412755"/>
    <lineage>
        <taxon>unclassified sequences</taxon>
        <taxon>metagenomes</taxon>
        <taxon>ecological metagenomes</taxon>
    </lineage>
</organism>
<protein>
    <recommendedName>
        <fullName evidence="2">Bacterial type II secretion system protein E domain-containing protein</fullName>
    </recommendedName>
</protein>
<dbReference type="PANTHER" id="PTHR30486">
    <property type="entry name" value="TWITCHING MOTILITY PROTEIN PILT"/>
    <property type="match status" value="1"/>
</dbReference>
<dbReference type="SUPFAM" id="SSF52540">
    <property type="entry name" value="P-loop containing nucleoside triphosphate hydrolases"/>
    <property type="match status" value="1"/>
</dbReference>
<dbReference type="EMBL" id="BARV01030832">
    <property type="protein sequence ID" value="GAI32678.1"/>
    <property type="molecule type" value="Genomic_DNA"/>
</dbReference>
<proteinExistence type="inferred from homology"/>
<evidence type="ECO:0000259" key="2">
    <source>
        <dbReference type="Pfam" id="PF00437"/>
    </source>
</evidence>
<feature type="non-terminal residue" evidence="3">
    <location>
        <position position="1"/>
    </location>
</feature>
<accession>X1MMY6</accession>
<dbReference type="InterPro" id="IPR027417">
    <property type="entry name" value="P-loop_NTPase"/>
</dbReference>
<name>X1MMY6_9ZZZZ</name>
<feature type="domain" description="Bacterial type II secretion system protein E" evidence="2">
    <location>
        <begin position="16"/>
        <end position="79"/>
    </location>
</feature>
<dbReference type="Pfam" id="PF00437">
    <property type="entry name" value="T2SSE"/>
    <property type="match status" value="1"/>
</dbReference>
<gene>
    <name evidence="3" type="ORF">S06H3_48904</name>
</gene>
<dbReference type="AlphaFoldDB" id="X1MMY6"/>
<dbReference type="GO" id="GO:0016887">
    <property type="term" value="F:ATP hydrolysis activity"/>
    <property type="evidence" value="ECO:0007669"/>
    <property type="project" value="InterPro"/>
</dbReference>
<comment type="caution">
    <text evidence="3">The sequence shown here is derived from an EMBL/GenBank/DDBJ whole genome shotgun (WGS) entry which is preliminary data.</text>
</comment>